<proteinExistence type="predicted"/>
<protein>
    <recommendedName>
        <fullName evidence="3">Peptidase A2 domain-containing protein</fullName>
    </recommendedName>
</protein>
<dbReference type="SUPFAM" id="SSF50630">
    <property type="entry name" value="Acid proteases"/>
    <property type="match status" value="1"/>
</dbReference>
<dbReference type="InterPro" id="IPR001969">
    <property type="entry name" value="Aspartic_peptidase_AS"/>
</dbReference>
<gene>
    <name evidence="1" type="ORF">KQX54_016495</name>
</gene>
<reference evidence="1 2" key="1">
    <citation type="journal article" date="2021" name="J. Hered.">
        <title>A chromosome-level genome assembly of the parasitoid wasp, Cotesia glomerata (Hymenoptera: Braconidae).</title>
        <authorList>
            <person name="Pinto B.J."/>
            <person name="Weis J.J."/>
            <person name="Gamble T."/>
            <person name="Ode P.J."/>
            <person name="Paul R."/>
            <person name="Zaspel J.M."/>
        </authorList>
    </citation>
    <scope>NUCLEOTIDE SEQUENCE [LARGE SCALE GENOMIC DNA]</scope>
    <source>
        <strain evidence="1">CgM1</strain>
    </source>
</reference>
<dbReference type="CDD" id="cd00303">
    <property type="entry name" value="retropepsin_like"/>
    <property type="match status" value="1"/>
</dbReference>
<sequence length="209" mass="23264">MLVSRMITDIIIGPFHIEAMLDSGSERSYISETAYNRIQGNELQELSPDPTSTIGITLADSASTYTRGGAPFKVELDGKTILTWLSVLPGLSTSVILGLDFWQSADVHVESKIATWYLGGNSIKHQFRSRTNKSKPLSLNALSSSERSELSNFLAAEFNKNKSTKLGVTDLVQNRIEVTDETPVRCKPYRRSQPVMKALHEKVDQLFEK</sequence>
<accession>A0AAV7J5C5</accession>
<evidence type="ECO:0008006" key="3">
    <source>
        <dbReference type="Google" id="ProtNLM"/>
    </source>
</evidence>
<evidence type="ECO:0000313" key="2">
    <source>
        <dbReference type="Proteomes" id="UP000826195"/>
    </source>
</evidence>
<dbReference type="Proteomes" id="UP000826195">
    <property type="component" value="Unassembled WGS sequence"/>
</dbReference>
<dbReference type="EMBL" id="JAHXZJ010000001">
    <property type="protein sequence ID" value="KAH0567945.1"/>
    <property type="molecule type" value="Genomic_DNA"/>
</dbReference>
<dbReference type="Gene3D" id="2.40.70.10">
    <property type="entry name" value="Acid Proteases"/>
    <property type="match status" value="1"/>
</dbReference>
<dbReference type="GO" id="GO:0006508">
    <property type="term" value="P:proteolysis"/>
    <property type="evidence" value="ECO:0007669"/>
    <property type="project" value="InterPro"/>
</dbReference>
<keyword evidence="2" id="KW-1185">Reference proteome</keyword>
<feature type="non-terminal residue" evidence="1">
    <location>
        <position position="209"/>
    </location>
</feature>
<organism evidence="1 2">
    <name type="scientific">Cotesia glomerata</name>
    <name type="common">Lepidopteran parasitic wasp</name>
    <name type="synonym">Apanteles glomeratus</name>
    <dbReference type="NCBI Taxonomy" id="32391"/>
    <lineage>
        <taxon>Eukaryota</taxon>
        <taxon>Metazoa</taxon>
        <taxon>Ecdysozoa</taxon>
        <taxon>Arthropoda</taxon>
        <taxon>Hexapoda</taxon>
        <taxon>Insecta</taxon>
        <taxon>Pterygota</taxon>
        <taxon>Neoptera</taxon>
        <taxon>Endopterygota</taxon>
        <taxon>Hymenoptera</taxon>
        <taxon>Apocrita</taxon>
        <taxon>Ichneumonoidea</taxon>
        <taxon>Braconidae</taxon>
        <taxon>Microgastrinae</taxon>
        <taxon>Cotesia</taxon>
    </lineage>
</organism>
<dbReference type="InterPro" id="IPR021109">
    <property type="entry name" value="Peptidase_aspartic_dom_sf"/>
</dbReference>
<dbReference type="AlphaFoldDB" id="A0AAV7J5C5"/>
<comment type="caution">
    <text evidence="1">The sequence shown here is derived from an EMBL/GenBank/DDBJ whole genome shotgun (WGS) entry which is preliminary data.</text>
</comment>
<evidence type="ECO:0000313" key="1">
    <source>
        <dbReference type="EMBL" id="KAH0567945.1"/>
    </source>
</evidence>
<dbReference type="PROSITE" id="PS00141">
    <property type="entry name" value="ASP_PROTEASE"/>
    <property type="match status" value="1"/>
</dbReference>
<name>A0AAV7J5C5_COTGL</name>
<dbReference type="GO" id="GO:0004190">
    <property type="term" value="F:aspartic-type endopeptidase activity"/>
    <property type="evidence" value="ECO:0007669"/>
    <property type="project" value="InterPro"/>
</dbReference>